<keyword evidence="14" id="KW-1185">Reference proteome</keyword>
<reference evidence="13 14" key="1">
    <citation type="submission" date="2024-02" db="EMBL/GenBank/DDBJ databases">
        <title>Microbulbifer aestuariivivens NBRC 112533.</title>
        <authorList>
            <person name="Ichikawa N."/>
            <person name="Katano-Makiyama Y."/>
            <person name="Hidaka K."/>
        </authorList>
    </citation>
    <scope>NUCLEOTIDE SEQUENCE [LARGE SCALE GENOMIC DNA]</scope>
    <source>
        <strain evidence="13 14">NBRC 112533</strain>
    </source>
</reference>
<dbReference type="InterPro" id="IPR036942">
    <property type="entry name" value="Beta-barrel_TonB_sf"/>
</dbReference>
<protein>
    <submittedName>
        <fullName evidence="13">Vitamin B12 transporter BtuB</fullName>
    </submittedName>
</protein>
<evidence type="ECO:0000256" key="3">
    <source>
        <dbReference type="ARBA" id="ARBA00022452"/>
    </source>
</evidence>
<evidence type="ECO:0000256" key="2">
    <source>
        <dbReference type="ARBA" id="ARBA00022448"/>
    </source>
</evidence>
<dbReference type="CDD" id="cd01347">
    <property type="entry name" value="ligand_gated_channel"/>
    <property type="match status" value="1"/>
</dbReference>
<dbReference type="InterPro" id="IPR039426">
    <property type="entry name" value="TonB-dep_rcpt-like"/>
</dbReference>
<dbReference type="Gene3D" id="2.40.170.20">
    <property type="entry name" value="TonB-dependent receptor, beta-barrel domain"/>
    <property type="match status" value="1"/>
</dbReference>
<keyword evidence="2 8" id="KW-0813">Transport</keyword>
<evidence type="ECO:0000256" key="4">
    <source>
        <dbReference type="ARBA" id="ARBA00022692"/>
    </source>
</evidence>
<evidence type="ECO:0000256" key="1">
    <source>
        <dbReference type="ARBA" id="ARBA00004571"/>
    </source>
</evidence>
<evidence type="ECO:0000256" key="8">
    <source>
        <dbReference type="PROSITE-ProRule" id="PRU01360"/>
    </source>
</evidence>
<dbReference type="Gene3D" id="2.170.130.10">
    <property type="entry name" value="TonB-dependent receptor, plug domain"/>
    <property type="match status" value="1"/>
</dbReference>
<keyword evidence="3 8" id="KW-1134">Transmembrane beta strand</keyword>
<evidence type="ECO:0000313" key="13">
    <source>
        <dbReference type="EMBL" id="GAA5524082.1"/>
    </source>
</evidence>
<evidence type="ECO:0000259" key="11">
    <source>
        <dbReference type="Pfam" id="PF00593"/>
    </source>
</evidence>
<comment type="caution">
    <text evidence="13">The sequence shown here is derived from an EMBL/GenBank/DDBJ whole genome shotgun (WGS) entry which is preliminary data.</text>
</comment>
<dbReference type="Pfam" id="PF07715">
    <property type="entry name" value="Plug"/>
    <property type="match status" value="1"/>
</dbReference>
<dbReference type="Pfam" id="PF00593">
    <property type="entry name" value="TonB_dep_Rec_b-barrel"/>
    <property type="match status" value="1"/>
</dbReference>
<proteinExistence type="inferred from homology"/>
<comment type="similarity">
    <text evidence="8 9">Belongs to the TonB-dependent receptor family.</text>
</comment>
<evidence type="ECO:0000256" key="10">
    <source>
        <dbReference type="SAM" id="MobiDB-lite"/>
    </source>
</evidence>
<evidence type="ECO:0000259" key="12">
    <source>
        <dbReference type="Pfam" id="PF07715"/>
    </source>
</evidence>
<name>A0ABP9WLN1_9GAMM</name>
<organism evidence="13 14">
    <name type="scientific">Microbulbifer aestuariivivens</name>
    <dbReference type="NCBI Taxonomy" id="1908308"/>
    <lineage>
        <taxon>Bacteria</taxon>
        <taxon>Pseudomonadati</taxon>
        <taxon>Pseudomonadota</taxon>
        <taxon>Gammaproteobacteria</taxon>
        <taxon>Cellvibrionales</taxon>
        <taxon>Microbulbiferaceae</taxon>
        <taxon>Microbulbifer</taxon>
    </lineage>
</organism>
<dbReference type="InterPro" id="IPR000531">
    <property type="entry name" value="Beta-barrel_TonB"/>
</dbReference>
<evidence type="ECO:0000256" key="5">
    <source>
        <dbReference type="ARBA" id="ARBA00023077"/>
    </source>
</evidence>
<gene>
    <name evidence="13" type="primary">btuB_5</name>
    <name evidence="13" type="ORF">Maes01_00635</name>
</gene>
<dbReference type="InterPro" id="IPR037066">
    <property type="entry name" value="Plug_dom_sf"/>
</dbReference>
<keyword evidence="7 8" id="KW-0998">Cell outer membrane</keyword>
<keyword evidence="5 9" id="KW-0798">TonB box</keyword>
<dbReference type="PROSITE" id="PS52016">
    <property type="entry name" value="TONB_DEPENDENT_REC_3"/>
    <property type="match status" value="1"/>
</dbReference>
<dbReference type="PANTHER" id="PTHR47234:SF2">
    <property type="entry name" value="TONB-DEPENDENT RECEPTOR"/>
    <property type="match status" value="1"/>
</dbReference>
<dbReference type="Gene3D" id="3.55.50.30">
    <property type="match status" value="1"/>
</dbReference>
<evidence type="ECO:0000256" key="7">
    <source>
        <dbReference type="ARBA" id="ARBA00023237"/>
    </source>
</evidence>
<feature type="domain" description="TonB-dependent receptor-like beta-barrel" evidence="11">
    <location>
        <begin position="429"/>
        <end position="922"/>
    </location>
</feature>
<evidence type="ECO:0000313" key="14">
    <source>
        <dbReference type="Proteomes" id="UP001408594"/>
    </source>
</evidence>
<keyword evidence="4 8" id="KW-0812">Transmembrane</keyword>
<feature type="domain" description="TonB-dependent receptor plug" evidence="12">
    <location>
        <begin position="134"/>
        <end position="244"/>
    </location>
</feature>
<evidence type="ECO:0000256" key="6">
    <source>
        <dbReference type="ARBA" id="ARBA00023136"/>
    </source>
</evidence>
<keyword evidence="6 8" id="KW-0472">Membrane</keyword>
<dbReference type="InterPro" id="IPR012910">
    <property type="entry name" value="Plug_dom"/>
</dbReference>
<dbReference type="EMBL" id="BAABRT010000003">
    <property type="protein sequence ID" value="GAA5524082.1"/>
    <property type="molecule type" value="Genomic_DNA"/>
</dbReference>
<comment type="subcellular location">
    <subcellularLocation>
        <location evidence="1 8">Cell outer membrane</location>
        <topology evidence="1 8">Multi-pass membrane protein</topology>
    </subcellularLocation>
</comment>
<evidence type="ECO:0000256" key="9">
    <source>
        <dbReference type="RuleBase" id="RU003357"/>
    </source>
</evidence>
<dbReference type="Proteomes" id="UP001408594">
    <property type="component" value="Unassembled WGS sequence"/>
</dbReference>
<dbReference type="PANTHER" id="PTHR47234">
    <property type="match status" value="1"/>
</dbReference>
<dbReference type="SUPFAM" id="SSF56935">
    <property type="entry name" value="Porins"/>
    <property type="match status" value="1"/>
</dbReference>
<sequence>MALMIAPPSGATAICPQEGVSLPSGTLSRALIALGRQCKISVLVQTASADNYLVSEQALTPEDGAFEPILSQLLDDSPFTFQRISPRAVAVVKREMDAKDIDELAPRPAGRPEEVTVIGHSLTGSHLRHLQLESYAPVDILAQPELEITGAQTVAQLLKFLPAVSGNSTSTAVSNGGDGTATVTLRGLPASNTLVLINGRRIVNNGFGAEAADLNTIPLSSVERIEILKDGASAVYGSDAIAGVVNIILRQDFEGLAFNSYFGQAQEGDLQTESHHLTWGNTGERGHIMLNLAHYSQGALMSRDRPLSASADNRNRGGTDLRSSATPSGYIGLDDDTVVTSAESGGYHNWTQEDRYNYSEFTTAVVPSSRDSIYLSGAYDFSDSSTGFLEVMGASTQAETQMAPTPIFSRFDNGDLTIAADNIYNPFGTPIEDVRKRVLELGPRKQFNETETWRLNTGLKGLWNSWQWKLTMGLHHTRAKERLTNLIDPNRLSAGLKGPDQCSAESDCVAVNLLGPTGSIDTRQLDFIRSESRVHGISRMASLTSVADGILGSYSQGEILAAAGLEFRREQINFRSNDADGLSFIGGSASGSATGERIIGEAFAEISAPLLKDQLWLDGAVRYSDYSDFGTTANPRIALRWRPHPSLTLRASYATGFKAPTLMDMNQSGYQSQEFLFDPCTRADALDLPGCRGQSDDARIQYLTEFGGNPELNPETSDNRSLGAVWTPAFSDGFSATVDIYDIRQNDVIDTSPQYLINQNAFEGLYSDRVLRDEHGDITRILATRLNIGAREVSGVDLSLRYEQDSETQGRFRWAFNASHMYRYLNQAAPGSPVEDLAGTFVDPASGGAGSLPRWKANSGVYWDRGRWEGAYTIHYVGPLQECFNHNAALVEREIDSWFSHDLQIAYRSPLGARFALGVDNLLNQSPPFAATAFNDNYDGRTYELSGRYWYTTIAYSF</sequence>
<feature type="region of interest" description="Disordered" evidence="10">
    <location>
        <begin position="304"/>
        <end position="327"/>
    </location>
</feature>
<accession>A0ABP9WLN1</accession>
<dbReference type="RefSeq" id="WP_345548766.1">
    <property type="nucleotide sequence ID" value="NZ_BAABRT010000003.1"/>
</dbReference>